<keyword evidence="9" id="KW-1185">Reference proteome</keyword>
<evidence type="ECO:0000256" key="6">
    <source>
        <dbReference type="ARBA" id="ARBA00023063"/>
    </source>
</evidence>
<evidence type="ECO:0000256" key="1">
    <source>
        <dbReference type="ARBA" id="ARBA00022714"/>
    </source>
</evidence>
<keyword evidence="1" id="KW-0001">2Fe-2S</keyword>
<dbReference type="EMBL" id="JAAIVB010000003">
    <property type="protein sequence ID" value="NEX59574.1"/>
    <property type="molecule type" value="Genomic_DNA"/>
</dbReference>
<gene>
    <name evidence="8" type="primary">nirD</name>
    <name evidence="8" type="ORF">G3574_00645</name>
</gene>
<dbReference type="GO" id="GO:0046872">
    <property type="term" value="F:metal ion binding"/>
    <property type="evidence" value="ECO:0007669"/>
    <property type="project" value="UniProtKB-KW"/>
</dbReference>
<dbReference type="PANTHER" id="PTHR40562:SF1">
    <property type="entry name" value="NITRITE REDUCTASE (NADH) SMALL SUBUNIT"/>
    <property type="match status" value="1"/>
</dbReference>
<dbReference type="InterPro" id="IPR017881">
    <property type="entry name" value="NirD"/>
</dbReference>
<protein>
    <submittedName>
        <fullName evidence="8">Nitrite reductase small subunit NirD</fullName>
    </submittedName>
</protein>
<dbReference type="Gene3D" id="2.102.10.10">
    <property type="entry name" value="Rieske [2Fe-2S] iron-sulphur domain"/>
    <property type="match status" value="1"/>
</dbReference>
<proteinExistence type="predicted"/>
<dbReference type="GO" id="GO:0008942">
    <property type="term" value="F:nitrite reductase [NAD(P)H] activity"/>
    <property type="evidence" value="ECO:0007669"/>
    <property type="project" value="InterPro"/>
</dbReference>
<organism evidence="8 9">
    <name type="scientific">Noviherbaspirillum galbum</name>
    <dbReference type="NCBI Taxonomy" id="2709383"/>
    <lineage>
        <taxon>Bacteria</taxon>
        <taxon>Pseudomonadati</taxon>
        <taxon>Pseudomonadota</taxon>
        <taxon>Betaproteobacteria</taxon>
        <taxon>Burkholderiales</taxon>
        <taxon>Oxalobacteraceae</taxon>
        <taxon>Noviherbaspirillum</taxon>
    </lineage>
</organism>
<keyword evidence="2" id="KW-0479">Metal-binding</keyword>
<sequence length="119" mass="13085">MINAAETKPENKTWSPVCSLDDIVPNMGICALVKNKHVAVFHVDGDQKRLFAIDNFDPNAKASVLSRGLIGSLGERIVVASPIYKHHFDLQNGECLEAPENSVSAYPVRVENRTVWVAV</sequence>
<evidence type="ECO:0000313" key="9">
    <source>
        <dbReference type="Proteomes" id="UP000482155"/>
    </source>
</evidence>
<dbReference type="PROSITE" id="PS51300">
    <property type="entry name" value="NIRD"/>
    <property type="match status" value="1"/>
</dbReference>
<dbReference type="CDD" id="cd03529">
    <property type="entry name" value="Rieske_NirD"/>
    <property type="match status" value="1"/>
</dbReference>
<evidence type="ECO:0000259" key="7">
    <source>
        <dbReference type="PROSITE" id="PS51296"/>
    </source>
</evidence>
<dbReference type="AlphaFoldDB" id="A0A6B3SFF3"/>
<keyword evidence="4" id="KW-0408">Iron</keyword>
<dbReference type="NCBIfam" id="TIGR02378">
    <property type="entry name" value="nirD_assim_sml"/>
    <property type="match status" value="1"/>
</dbReference>
<dbReference type="GO" id="GO:0051537">
    <property type="term" value="F:2 iron, 2 sulfur cluster binding"/>
    <property type="evidence" value="ECO:0007669"/>
    <property type="project" value="UniProtKB-KW"/>
</dbReference>
<evidence type="ECO:0000256" key="2">
    <source>
        <dbReference type="ARBA" id="ARBA00022723"/>
    </source>
</evidence>
<dbReference type="PROSITE" id="PS51296">
    <property type="entry name" value="RIESKE"/>
    <property type="match status" value="1"/>
</dbReference>
<evidence type="ECO:0000313" key="8">
    <source>
        <dbReference type="EMBL" id="NEX59574.1"/>
    </source>
</evidence>
<evidence type="ECO:0000256" key="5">
    <source>
        <dbReference type="ARBA" id="ARBA00023014"/>
    </source>
</evidence>
<dbReference type="InterPro" id="IPR036922">
    <property type="entry name" value="Rieske_2Fe-2S_sf"/>
</dbReference>
<dbReference type="InterPro" id="IPR012748">
    <property type="entry name" value="Rieske-like_NirD"/>
</dbReference>
<keyword evidence="5" id="KW-0411">Iron-sulfur</keyword>
<accession>A0A6B3SFF3</accession>
<comment type="caution">
    <text evidence="8">The sequence shown here is derived from an EMBL/GenBank/DDBJ whole genome shotgun (WGS) entry which is preliminary data.</text>
</comment>
<dbReference type="Proteomes" id="UP000482155">
    <property type="component" value="Unassembled WGS sequence"/>
</dbReference>
<evidence type="ECO:0000256" key="3">
    <source>
        <dbReference type="ARBA" id="ARBA00023002"/>
    </source>
</evidence>
<dbReference type="PANTHER" id="PTHR40562">
    <property type="match status" value="1"/>
</dbReference>
<reference evidence="8 9" key="1">
    <citation type="submission" date="2020-02" db="EMBL/GenBank/DDBJ databases">
        <authorList>
            <person name="Kim M.K."/>
        </authorList>
    </citation>
    <scope>NUCLEOTIDE SEQUENCE [LARGE SCALE GENOMIC DNA]</scope>
    <source>
        <strain evidence="8 9">17J57-3</strain>
    </source>
</reference>
<dbReference type="SUPFAM" id="SSF50022">
    <property type="entry name" value="ISP domain"/>
    <property type="match status" value="1"/>
</dbReference>
<keyword evidence="6" id="KW-0534">Nitrate assimilation</keyword>
<dbReference type="RefSeq" id="WP_163959832.1">
    <property type="nucleotide sequence ID" value="NZ_JAAIVB010000003.1"/>
</dbReference>
<dbReference type="InterPro" id="IPR017941">
    <property type="entry name" value="Rieske_2Fe-2S"/>
</dbReference>
<feature type="domain" description="Rieske" evidence="7">
    <location>
        <begin position="15"/>
        <end position="117"/>
    </location>
</feature>
<dbReference type="GO" id="GO:0042128">
    <property type="term" value="P:nitrate assimilation"/>
    <property type="evidence" value="ECO:0007669"/>
    <property type="project" value="UniProtKB-KW"/>
</dbReference>
<dbReference type="Pfam" id="PF13806">
    <property type="entry name" value="Rieske_2"/>
    <property type="match status" value="1"/>
</dbReference>
<keyword evidence="3" id="KW-0560">Oxidoreductase</keyword>
<evidence type="ECO:0000256" key="4">
    <source>
        <dbReference type="ARBA" id="ARBA00023004"/>
    </source>
</evidence>
<name>A0A6B3SFF3_9BURK</name>